<dbReference type="InterPro" id="IPR004358">
    <property type="entry name" value="Sig_transdc_His_kin-like_C"/>
</dbReference>
<accession>A0A515ERZ5</accession>
<dbReference type="InterPro" id="IPR003594">
    <property type="entry name" value="HATPase_dom"/>
</dbReference>
<dbReference type="KEGG" id="rhg:EXZ61_15415"/>
<dbReference type="PANTHER" id="PTHR43065">
    <property type="entry name" value="SENSOR HISTIDINE KINASE"/>
    <property type="match status" value="1"/>
</dbReference>
<name>A0A515ERZ5_9BURK</name>
<dbReference type="PROSITE" id="PS50885">
    <property type="entry name" value="HAMP"/>
    <property type="match status" value="1"/>
</dbReference>
<sequence>MLAIFWAAQHLPKCYAKSPVTKPGWRTRLFCQLNHKRGLPLAQTPLFCLRCHGKHVNWLHRLAERLRLDKLTLRQIMMLVVVLGIVGPALILGYVLLHDRYSQEVDLRVRRPMTNYAEMLAQSSSGPLWSFDHAIGSQIVDSVMKNTEVVSIVIEADNHEKFVSHEIPSRRVGDLLREQRPIFYANSQIGTVKIEVSAGLIKQGILLDFFKLVAALVLQVALSVGLILMLLERRMVRPIMHLRLSAAKLASGRLDEAVTVRRQDELGKLAQDLDSMRISLGTTLTERDQLNASLEQRVQERTQALQASNEELSSTLDQLQASQRALVQKEKLASLGALVSGVAHELNTPLGVSVTIASSFQDQNKALEEAIAHGLTRSALNSFHERYVNGTALLVQNLQRAATLVTRFKQVSTDRASEQRRKFQLKDVVEEVIFINAPSFDKTPHKITLDIGEGLAFDSYPGPLGQVITNLIQNAFVHAFDPHTSGTLHISARSPVMGAIQIKVHDNGKGIPGSDIQHIFDPFFTTKLGQGGSGLGLNIVYNIVTATLGGDIVVDSQVGSGTTFTMVLPNTAPERRRKGSPARA</sequence>
<dbReference type="Proteomes" id="UP000317365">
    <property type="component" value="Chromosome"/>
</dbReference>
<reference evidence="12" key="1">
    <citation type="submission" date="2019-02" db="EMBL/GenBank/DDBJ databases">
        <title>Complete genome sequence of Rhodoferax sp. Gr-4.</title>
        <authorList>
            <person name="Jin L."/>
        </authorList>
    </citation>
    <scope>NUCLEOTIDE SEQUENCE [LARGE SCALE GENOMIC DNA]</scope>
    <source>
        <strain evidence="12">Gr-4</strain>
    </source>
</reference>
<dbReference type="Gene3D" id="1.10.287.130">
    <property type="match status" value="1"/>
</dbReference>
<keyword evidence="8" id="KW-0812">Transmembrane</keyword>
<dbReference type="EMBL" id="CP036282">
    <property type="protein sequence ID" value="QDL55447.1"/>
    <property type="molecule type" value="Genomic_DNA"/>
</dbReference>
<dbReference type="InterPro" id="IPR036890">
    <property type="entry name" value="HATPase_C_sf"/>
</dbReference>
<evidence type="ECO:0000256" key="5">
    <source>
        <dbReference type="ARBA" id="ARBA00022679"/>
    </source>
</evidence>
<dbReference type="CDD" id="cd06225">
    <property type="entry name" value="HAMP"/>
    <property type="match status" value="1"/>
</dbReference>
<dbReference type="Gene3D" id="3.30.565.10">
    <property type="entry name" value="Histidine kinase-like ATPase, C-terminal domain"/>
    <property type="match status" value="1"/>
</dbReference>
<feature type="domain" description="Histidine kinase" evidence="9">
    <location>
        <begin position="341"/>
        <end position="572"/>
    </location>
</feature>
<gene>
    <name evidence="11" type="ORF">EXZ61_15415</name>
</gene>
<dbReference type="InterPro" id="IPR005467">
    <property type="entry name" value="His_kinase_dom"/>
</dbReference>
<dbReference type="SMART" id="SM00304">
    <property type="entry name" value="HAMP"/>
    <property type="match status" value="1"/>
</dbReference>
<dbReference type="Gene3D" id="6.10.340.10">
    <property type="match status" value="1"/>
</dbReference>
<evidence type="ECO:0000256" key="2">
    <source>
        <dbReference type="ARBA" id="ARBA00004370"/>
    </source>
</evidence>
<evidence type="ECO:0000256" key="4">
    <source>
        <dbReference type="ARBA" id="ARBA00022553"/>
    </source>
</evidence>
<dbReference type="InterPro" id="IPR036097">
    <property type="entry name" value="HisK_dim/P_sf"/>
</dbReference>
<dbReference type="SUPFAM" id="SSF158472">
    <property type="entry name" value="HAMP domain-like"/>
    <property type="match status" value="1"/>
</dbReference>
<proteinExistence type="predicted"/>
<dbReference type="PANTHER" id="PTHR43065:SF42">
    <property type="entry name" value="TWO-COMPONENT SENSOR PPRA"/>
    <property type="match status" value="1"/>
</dbReference>
<dbReference type="EC" id="2.7.13.3" evidence="3"/>
<evidence type="ECO:0000256" key="3">
    <source>
        <dbReference type="ARBA" id="ARBA00012438"/>
    </source>
</evidence>
<feature type="transmembrane region" description="Helical" evidence="8">
    <location>
        <begin position="209"/>
        <end position="231"/>
    </location>
</feature>
<dbReference type="PRINTS" id="PR00344">
    <property type="entry name" value="BCTRLSENSOR"/>
</dbReference>
<evidence type="ECO:0000256" key="7">
    <source>
        <dbReference type="SAM" id="Coils"/>
    </source>
</evidence>
<feature type="transmembrane region" description="Helical" evidence="8">
    <location>
        <begin position="76"/>
        <end position="97"/>
    </location>
</feature>
<dbReference type="Pfam" id="PF02518">
    <property type="entry name" value="HATPase_c"/>
    <property type="match status" value="1"/>
</dbReference>
<evidence type="ECO:0000313" key="12">
    <source>
        <dbReference type="Proteomes" id="UP000317365"/>
    </source>
</evidence>
<dbReference type="InterPro" id="IPR003661">
    <property type="entry name" value="HisK_dim/P_dom"/>
</dbReference>
<comment type="subcellular location">
    <subcellularLocation>
        <location evidence="2">Membrane</location>
    </subcellularLocation>
</comment>
<feature type="domain" description="HAMP" evidence="10">
    <location>
        <begin position="233"/>
        <end position="285"/>
    </location>
</feature>
<dbReference type="CDD" id="cd00075">
    <property type="entry name" value="HATPase"/>
    <property type="match status" value="1"/>
</dbReference>
<evidence type="ECO:0000259" key="9">
    <source>
        <dbReference type="PROSITE" id="PS50109"/>
    </source>
</evidence>
<keyword evidence="12" id="KW-1185">Reference proteome</keyword>
<dbReference type="GO" id="GO:0016020">
    <property type="term" value="C:membrane"/>
    <property type="evidence" value="ECO:0007669"/>
    <property type="project" value="UniProtKB-SubCell"/>
</dbReference>
<dbReference type="Pfam" id="PF00672">
    <property type="entry name" value="HAMP"/>
    <property type="match status" value="1"/>
</dbReference>
<comment type="catalytic activity">
    <reaction evidence="1">
        <text>ATP + protein L-histidine = ADP + protein N-phospho-L-histidine.</text>
        <dbReference type="EC" id="2.7.13.3"/>
    </reaction>
</comment>
<dbReference type="SUPFAM" id="SSF47384">
    <property type="entry name" value="Homodimeric domain of signal transducing histidine kinase"/>
    <property type="match status" value="1"/>
</dbReference>
<dbReference type="SUPFAM" id="SSF55874">
    <property type="entry name" value="ATPase domain of HSP90 chaperone/DNA topoisomerase II/histidine kinase"/>
    <property type="match status" value="1"/>
</dbReference>
<dbReference type="CDD" id="cd00082">
    <property type="entry name" value="HisKA"/>
    <property type="match status" value="1"/>
</dbReference>
<feature type="coiled-coil region" evidence="7">
    <location>
        <begin position="291"/>
        <end position="329"/>
    </location>
</feature>
<dbReference type="AlphaFoldDB" id="A0A515ERZ5"/>
<dbReference type="PROSITE" id="PS50109">
    <property type="entry name" value="HIS_KIN"/>
    <property type="match status" value="1"/>
</dbReference>
<keyword evidence="6" id="KW-0418">Kinase</keyword>
<dbReference type="InterPro" id="IPR003660">
    <property type="entry name" value="HAMP_dom"/>
</dbReference>
<evidence type="ECO:0000256" key="6">
    <source>
        <dbReference type="ARBA" id="ARBA00022777"/>
    </source>
</evidence>
<keyword evidence="8" id="KW-1133">Transmembrane helix</keyword>
<protein>
    <recommendedName>
        <fullName evidence="3">histidine kinase</fullName>
        <ecNumber evidence="3">2.7.13.3</ecNumber>
    </recommendedName>
</protein>
<keyword evidence="4" id="KW-0597">Phosphoprotein</keyword>
<reference evidence="12" key="2">
    <citation type="journal article" date="2020" name="Int. J. Syst. Evol. Microbiol.">
        <title>Genomic insights into a novel species Rhodoferax aquaticus sp. nov., isolated from freshwater.</title>
        <authorList>
            <person name="Li T."/>
            <person name="Zhuo Y."/>
            <person name="Jin C.Z."/>
            <person name="Wu X."/>
            <person name="Ko S.R."/>
            <person name="Jin F.J."/>
            <person name="Ahn C.Y."/>
            <person name="Oh H.M."/>
            <person name="Lee H.G."/>
            <person name="Jin L."/>
        </authorList>
    </citation>
    <scope>NUCLEOTIDE SEQUENCE [LARGE SCALE GENOMIC DNA]</scope>
    <source>
        <strain evidence="12">Gr-4</strain>
    </source>
</reference>
<dbReference type="GO" id="GO:0000155">
    <property type="term" value="F:phosphorelay sensor kinase activity"/>
    <property type="evidence" value="ECO:0007669"/>
    <property type="project" value="InterPro"/>
</dbReference>
<evidence type="ECO:0000256" key="1">
    <source>
        <dbReference type="ARBA" id="ARBA00000085"/>
    </source>
</evidence>
<dbReference type="SMART" id="SM00387">
    <property type="entry name" value="HATPase_c"/>
    <property type="match status" value="1"/>
</dbReference>
<evidence type="ECO:0000313" key="11">
    <source>
        <dbReference type="EMBL" id="QDL55447.1"/>
    </source>
</evidence>
<keyword evidence="5" id="KW-0808">Transferase</keyword>
<organism evidence="11 12">
    <name type="scientific">Rhodoferax aquaticus</name>
    <dbReference type="NCBI Taxonomy" id="2527691"/>
    <lineage>
        <taxon>Bacteria</taxon>
        <taxon>Pseudomonadati</taxon>
        <taxon>Pseudomonadota</taxon>
        <taxon>Betaproteobacteria</taxon>
        <taxon>Burkholderiales</taxon>
        <taxon>Comamonadaceae</taxon>
        <taxon>Rhodoferax</taxon>
    </lineage>
</organism>
<keyword evidence="7" id="KW-0175">Coiled coil</keyword>
<evidence type="ECO:0000256" key="8">
    <source>
        <dbReference type="SAM" id="Phobius"/>
    </source>
</evidence>
<keyword evidence="8" id="KW-0472">Membrane</keyword>
<evidence type="ECO:0000259" key="10">
    <source>
        <dbReference type="PROSITE" id="PS50885"/>
    </source>
</evidence>